<proteinExistence type="predicted"/>
<comment type="caution">
    <text evidence="2">The sequence shown here is derived from an EMBL/GenBank/DDBJ whole genome shotgun (WGS) entry which is preliminary data.</text>
</comment>
<evidence type="ECO:0000313" key="2">
    <source>
        <dbReference type="EMBL" id="MDI2111794.1"/>
    </source>
</evidence>
<keyword evidence="3" id="KW-1185">Reference proteome</keyword>
<dbReference type="EMBL" id="JASBAN010000001">
    <property type="protein sequence ID" value="MDI2111794.1"/>
    <property type="molecule type" value="Genomic_DNA"/>
</dbReference>
<feature type="domain" description="Quercetin 2,3-dioxygenase C-terminal cupin" evidence="1">
    <location>
        <begin position="1"/>
        <end position="84"/>
    </location>
</feature>
<dbReference type="Pfam" id="PF17954">
    <property type="entry name" value="Pirin_C_2"/>
    <property type="match status" value="1"/>
</dbReference>
<dbReference type="Proteomes" id="UP001431775">
    <property type="component" value="Unassembled WGS sequence"/>
</dbReference>
<dbReference type="PANTHER" id="PTHR43212">
    <property type="entry name" value="QUERCETIN 2,3-DIOXYGENASE"/>
    <property type="match status" value="1"/>
</dbReference>
<gene>
    <name evidence="2" type="ORF">QJV33_00560</name>
</gene>
<dbReference type="PANTHER" id="PTHR43212:SF3">
    <property type="entry name" value="QUERCETIN 2,3-DIOXYGENASE"/>
    <property type="match status" value="1"/>
</dbReference>
<dbReference type="InterPro" id="IPR012093">
    <property type="entry name" value="Pirin"/>
</dbReference>
<dbReference type="InterPro" id="IPR011051">
    <property type="entry name" value="RmlC_Cupin_sf"/>
</dbReference>
<reference evidence="2" key="1">
    <citation type="submission" date="2023-05" db="EMBL/GenBank/DDBJ databases">
        <title>Whole genome sequence of Commensalibacter sp.</title>
        <authorList>
            <person name="Charoenyingcharoen P."/>
            <person name="Yukphan P."/>
        </authorList>
    </citation>
    <scope>NUCLEOTIDE SEQUENCE</scope>
    <source>
        <strain evidence="2">TBRC 10068</strain>
    </source>
</reference>
<organism evidence="2 3">
    <name type="scientific">Commensalibacter nepenthis</name>
    <dbReference type="NCBI Taxonomy" id="3043872"/>
    <lineage>
        <taxon>Bacteria</taxon>
        <taxon>Pseudomonadati</taxon>
        <taxon>Pseudomonadota</taxon>
        <taxon>Alphaproteobacteria</taxon>
        <taxon>Acetobacterales</taxon>
        <taxon>Acetobacteraceae</taxon>
    </lineage>
</organism>
<accession>A0ABT6Q4S0</accession>
<sequence>MSSDGQENSLNIRQDIKIYSGLFDGSEQEHFIIPENRYVYLHVAKGNLRVNDLVFNAGDGARIRHERQLKFSHGHNAEILVFDMRPVETNYPYR</sequence>
<dbReference type="Gene3D" id="2.60.120.10">
    <property type="entry name" value="Jelly Rolls"/>
    <property type="match status" value="1"/>
</dbReference>
<evidence type="ECO:0000259" key="1">
    <source>
        <dbReference type="Pfam" id="PF17954"/>
    </source>
</evidence>
<name>A0ABT6Q4S0_9PROT</name>
<protein>
    <recommendedName>
        <fullName evidence="1">Quercetin 2,3-dioxygenase C-terminal cupin domain-containing protein</fullName>
    </recommendedName>
</protein>
<dbReference type="SUPFAM" id="SSF51182">
    <property type="entry name" value="RmlC-like cupins"/>
    <property type="match status" value="1"/>
</dbReference>
<evidence type="ECO:0000313" key="3">
    <source>
        <dbReference type="Proteomes" id="UP001431775"/>
    </source>
</evidence>
<dbReference type="InterPro" id="IPR041602">
    <property type="entry name" value="Quercetinase_C"/>
</dbReference>
<dbReference type="InterPro" id="IPR014710">
    <property type="entry name" value="RmlC-like_jellyroll"/>
</dbReference>